<evidence type="ECO:0000256" key="6">
    <source>
        <dbReference type="SAM" id="Phobius"/>
    </source>
</evidence>
<dbReference type="PANTHER" id="PTHR11306">
    <property type="entry name" value="NIEMANN PICK TYPE C2 PROTEIN NPC2-RELATED"/>
    <property type="match status" value="1"/>
</dbReference>
<dbReference type="InterPro" id="IPR014756">
    <property type="entry name" value="Ig_E-set"/>
</dbReference>
<name>A0ABM3UZC0_MUSDO</name>
<gene>
    <name evidence="9" type="primary">LOC101898640</name>
</gene>
<feature type="transmembrane region" description="Helical" evidence="6">
    <location>
        <begin position="40"/>
        <end position="60"/>
    </location>
</feature>
<evidence type="ECO:0000313" key="9">
    <source>
        <dbReference type="RefSeq" id="XP_058978883.1"/>
    </source>
</evidence>
<evidence type="ECO:0000256" key="4">
    <source>
        <dbReference type="ARBA" id="ARBA00022729"/>
    </source>
</evidence>
<evidence type="ECO:0000259" key="7">
    <source>
        <dbReference type="SMART" id="SM00737"/>
    </source>
</evidence>
<organism evidence="8 9">
    <name type="scientific">Musca domestica</name>
    <name type="common">House fly</name>
    <dbReference type="NCBI Taxonomy" id="7370"/>
    <lineage>
        <taxon>Eukaryota</taxon>
        <taxon>Metazoa</taxon>
        <taxon>Ecdysozoa</taxon>
        <taxon>Arthropoda</taxon>
        <taxon>Hexapoda</taxon>
        <taxon>Insecta</taxon>
        <taxon>Pterygota</taxon>
        <taxon>Neoptera</taxon>
        <taxon>Endopterygota</taxon>
        <taxon>Diptera</taxon>
        <taxon>Brachycera</taxon>
        <taxon>Muscomorpha</taxon>
        <taxon>Muscoidea</taxon>
        <taxon>Muscidae</taxon>
        <taxon>Musca</taxon>
    </lineage>
</organism>
<protein>
    <submittedName>
        <fullName evidence="9">Ecdysteroid-regulated 16 kDa protein isoform X1</fullName>
    </submittedName>
</protein>
<keyword evidence="4" id="KW-0732">Signal</keyword>
<comment type="similarity">
    <text evidence="2">Belongs to the NPC2 family.</text>
</comment>
<evidence type="ECO:0000313" key="8">
    <source>
        <dbReference type="Proteomes" id="UP001652621"/>
    </source>
</evidence>
<proteinExistence type="inferred from homology"/>
<keyword evidence="6" id="KW-0472">Membrane</keyword>
<keyword evidence="8" id="KW-1185">Reference proteome</keyword>
<dbReference type="GeneID" id="101898640"/>
<sequence length="199" mass="22020">MLAVNVGHINMETSYLKALVESERSLSLNYNRKKNIPNIFNMKSFICFAVVLAFIAASSATTVRNCAKTKARLVENGDVSITNCPKSKCTLKRNTEPEIQIKIVPNRDFKELNSDIQGILLDVPLPFPGYYGTSACPHIYDAEGKNQVGCPLKAGETYLYKNSFKILPIYPTVSLTIHWGLGDKEGDAVCFEIPAKIKA</sequence>
<dbReference type="Gene3D" id="2.60.40.770">
    <property type="match status" value="1"/>
</dbReference>
<reference evidence="9" key="1">
    <citation type="submission" date="2025-08" db="UniProtKB">
        <authorList>
            <consortium name="RefSeq"/>
        </authorList>
    </citation>
    <scope>IDENTIFICATION</scope>
    <source>
        <strain evidence="9">Aabys</strain>
        <tissue evidence="9">Whole body</tissue>
    </source>
</reference>
<keyword evidence="5" id="KW-1015">Disulfide bond</keyword>
<evidence type="ECO:0000256" key="3">
    <source>
        <dbReference type="ARBA" id="ARBA00022525"/>
    </source>
</evidence>
<keyword evidence="6" id="KW-1133">Transmembrane helix</keyword>
<evidence type="ECO:0000256" key="1">
    <source>
        <dbReference type="ARBA" id="ARBA00004613"/>
    </source>
</evidence>
<evidence type="ECO:0000256" key="2">
    <source>
        <dbReference type="ARBA" id="ARBA00006370"/>
    </source>
</evidence>
<accession>A0ABM3UZC0</accession>
<keyword evidence="3" id="KW-0964">Secreted</keyword>
<evidence type="ECO:0000256" key="5">
    <source>
        <dbReference type="ARBA" id="ARBA00023157"/>
    </source>
</evidence>
<dbReference type="SMART" id="SM00737">
    <property type="entry name" value="ML"/>
    <property type="match status" value="1"/>
</dbReference>
<dbReference type="Pfam" id="PF02221">
    <property type="entry name" value="E1_DerP2_DerF2"/>
    <property type="match status" value="1"/>
</dbReference>
<dbReference type="InterPro" id="IPR039670">
    <property type="entry name" value="NPC2-like"/>
</dbReference>
<keyword evidence="6" id="KW-0812">Transmembrane</keyword>
<dbReference type="Proteomes" id="UP001652621">
    <property type="component" value="Unplaced"/>
</dbReference>
<dbReference type="PANTHER" id="PTHR11306:SF68">
    <property type="entry name" value="NPC INTRACELLULAR CHOLESTEROL TRANSPORTER 2"/>
    <property type="match status" value="1"/>
</dbReference>
<dbReference type="InterPro" id="IPR033916">
    <property type="entry name" value="ML_Npc2-like"/>
</dbReference>
<dbReference type="CDD" id="cd00916">
    <property type="entry name" value="Npc2_like"/>
    <property type="match status" value="1"/>
</dbReference>
<dbReference type="InterPro" id="IPR003172">
    <property type="entry name" value="ML_dom"/>
</dbReference>
<dbReference type="RefSeq" id="XP_058978883.1">
    <property type="nucleotide sequence ID" value="XM_059122900.1"/>
</dbReference>
<comment type="subcellular location">
    <subcellularLocation>
        <location evidence="1">Secreted</location>
    </subcellularLocation>
</comment>
<dbReference type="SUPFAM" id="SSF81296">
    <property type="entry name" value="E set domains"/>
    <property type="match status" value="1"/>
</dbReference>
<feature type="domain" description="MD-2-related lipid-recognition" evidence="7">
    <location>
        <begin position="63"/>
        <end position="195"/>
    </location>
</feature>